<dbReference type="AlphaFoldDB" id="A0A1G5S468"/>
<keyword evidence="1" id="KW-1133">Transmembrane helix</keyword>
<dbReference type="RefSeq" id="WP_092592056.1">
    <property type="nucleotide sequence ID" value="NZ_FMWL01000015.1"/>
</dbReference>
<sequence>MTRQTTTRNTFDNNQLPTHLFSVFFGIVESLLAFRLIFKLLGANAENGFVSAIYGITKPIVSIFEGIFSSAVTEGLETASVLEPATVIAMIVVALIAWITFKLITLKKSSHVEKTEYTNVDRRSN</sequence>
<dbReference type="Proteomes" id="UP000199208">
    <property type="component" value="Unassembled WGS sequence"/>
</dbReference>
<feature type="transmembrane region" description="Helical" evidence="1">
    <location>
        <begin position="84"/>
        <end position="104"/>
    </location>
</feature>
<keyword evidence="1" id="KW-0472">Membrane</keyword>
<dbReference type="OrthoDB" id="2989901at2"/>
<organism evidence="2 3">
    <name type="scientific">Acidaminobacter hydrogenoformans DSM 2784</name>
    <dbReference type="NCBI Taxonomy" id="1120920"/>
    <lineage>
        <taxon>Bacteria</taxon>
        <taxon>Bacillati</taxon>
        <taxon>Bacillota</taxon>
        <taxon>Clostridia</taxon>
        <taxon>Peptostreptococcales</taxon>
        <taxon>Acidaminobacteraceae</taxon>
        <taxon>Acidaminobacter</taxon>
    </lineage>
</organism>
<proteinExistence type="predicted"/>
<evidence type="ECO:0000313" key="3">
    <source>
        <dbReference type="Proteomes" id="UP000199208"/>
    </source>
</evidence>
<evidence type="ECO:0000313" key="2">
    <source>
        <dbReference type="EMBL" id="SCZ80947.1"/>
    </source>
</evidence>
<gene>
    <name evidence="2" type="ORF">SAMN03080599_02529</name>
</gene>
<dbReference type="EMBL" id="FMWL01000015">
    <property type="protein sequence ID" value="SCZ80947.1"/>
    <property type="molecule type" value="Genomic_DNA"/>
</dbReference>
<feature type="transmembrane region" description="Helical" evidence="1">
    <location>
        <begin position="20"/>
        <end position="38"/>
    </location>
</feature>
<evidence type="ECO:0000256" key="1">
    <source>
        <dbReference type="SAM" id="Phobius"/>
    </source>
</evidence>
<name>A0A1G5S468_9FIRM</name>
<dbReference type="STRING" id="1120920.SAMN03080599_02529"/>
<reference evidence="2 3" key="1">
    <citation type="submission" date="2016-10" db="EMBL/GenBank/DDBJ databases">
        <authorList>
            <person name="de Groot N.N."/>
        </authorList>
    </citation>
    <scope>NUCLEOTIDE SEQUENCE [LARGE SCALE GENOMIC DNA]</scope>
    <source>
        <strain evidence="2 3">DSM 2784</strain>
    </source>
</reference>
<keyword evidence="1" id="KW-0812">Transmembrane</keyword>
<accession>A0A1G5S468</accession>
<keyword evidence="3" id="KW-1185">Reference proteome</keyword>
<protein>
    <submittedName>
        <fullName evidence="2">PEP-CTERM protein-sorting domain-containing protein</fullName>
    </submittedName>
</protein>